<keyword evidence="3 4" id="KW-0067">ATP-binding</keyword>
<dbReference type="Proteomes" id="UP000622707">
    <property type="component" value="Unassembled WGS sequence"/>
</dbReference>
<dbReference type="SUPFAM" id="SSF51735">
    <property type="entry name" value="NAD(P)-binding Rossmann-fold domains"/>
    <property type="match status" value="1"/>
</dbReference>
<dbReference type="InterPro" id="IPR051538">
    <property type="entry name" value="Acyl-CoA_Synth/Transferase"/>
</dbReference>
<dbReference type="EMBL" id="JAEQND010000001">
    <property type="protein sequence ID" value="MBL0423965.1"/>
    <property type="molecule type" value="Genomic_DNA"/>
</dbReference>
<dbReference type="Pfam" id="PF13549">
    <property type="entry name" value="ATP-grasp_5"/>
    <property type="match status" value="1"/>
</dbReference>
<gene>
    <name evidence="6" type="ORF">JI746_02505</name>
</gene>
<dbReference type="InterPro" id="IPR032875">
    <property type="entry name" value="Succ_CoA_lig_flav_dom"/>
</dbReference>
<dbReference type="InterPro" id="IPR016102">
    <property type="entry name" value="Succinyl-CoA_synth-like"/>
</dbReference>
<reference evidence="6 7" key="1">
    <citation type="journal article" date="2017" name="Int. J. Syst. Evol. Microbiol.">
        <title>Ramlibacter alkalitolerans sp. nov., alkali-tolerant bacterium isolated from soil of ginseng.</title>
        <authorList>
            <person name="Lee D.H."/>
            <person name="Cha C.J."/>
        </authorList>
    </citation>
    <scope>NUCLEOTIDE SEQUENCE [LARGE SCALE GENOMIC DNA]</scope>
    <source>
        <strain evidence="6 7">KACC 19305</strain>
    </source>
</reference>
<keyword evidence="1 6" id="KW-0436">Ligase</keyword>
<feature type="domain" description="ATP-grasp" evidence="5">
    <location>
        <begin position="496"/>
        <end position="532"/>
    </location>
</feature>
<keyword evidence="2 4" id="KW-0547">Nucleotide-binding</keyword>
<comment type="caution">
    <text evidence="6">The sequence shown here is derived from an EMBL/GenBank/DDBJ whole genome shotgun (WGS) entry which is preliminary data.</text>
</comment>
<organism evidence="6 7">
    <name type="scientific">Ramlibacter alkalitolerans</name>
    <dbReference type="NCBI Taxonomy" id="2039631"/>
    <lineage>
        <taxon>Bacteria</taxon>
        <taxon>Pseudomonadati</taxon>
        <taxon>Pseudomonadota</taxon>
        <taxon>Betaproteobacteria</taxon>
        <taxon>Burkholderiales</taxon>
        <taxon>Comamonadaceae</taxon>
        <taxon>Ramlibacter</taxon>
    </lineage>
</organism>
<dbReference type="InterPro" id="IPR013815">
    <property type="entry name" value="ATP_grasp_subdomain_1"/>
</dbReference>
<dbReference type="PANTHER" id="PTHR43334:SF1">
    <property type="entry name" value="3-HYDROXYPROPIONATE--COA LIGASE [ADP-FORMING]"/>
    <property type="match status" value="1"/>
</dbReference>
<evidence type="ECO:0000259" key="5">
    <source>
        <dbReference type="PROSITE" id="PS50975"/>
    </source>
</evidence>
<evidence type="ECO:0000256" key="2">
    <source>
        <dbReference type="ARBA" id="ARBA00022741"/>
    </source>
</evidence>
<dbReference type="Gene3D" id="3.30.1490.20">
    <property type="entry name" value="ATP-grasp fold, A domain"/>
    <property type="match status" value="1"/>
</dbReference>
<dbReference type="RefSeq" id="WP_201687187.1">
    <property type="nucleotide sequence ID" value="NZ_JAEQND010000001.1"/>
</dbReference>
<evidence type="ECO:0000313" key="6">
    <source>
        <dbReference type="EMBL" id="MBL0423965.1"/>
    </source>
</evidence>
<dbReference type="SUPFAM" id="SSF52210">
    <property type="entry name" value="Succinyl-CoA synthetase domains"/>
    <property type="match status" value="2"/>
</dbReference>
<dbReference type="Gene3D" id="3.40.50.261">
    <property type="entry name" value="Succinyl-CoA synthetase domains"/>
    <property type="match status" value="2"/>
</dbReference>
<dbReference type="PANTHER" id="PTHR43334">
    <property type="entry name" value="ACETATE--COA LIGASE [ADP-FORMING]"/>
    <property type="match status" value="1"/>
</dbReference>
<proteinExistence type="predicted"/>
<dbReference type="Gene3D" id="3.30.470.20">
    <property type="entry name" value="ATP-grasp fold, B domain"/>
    <property type="match status" value="1"/>
</dbReference>
<dbReference type="GO" id="GO:0016874">
    <property type="term" value="F:ligase activity"/>
    <property type="evidence" value="ECO:0007669"/>
    <property type="project" value="UniProtKB-KW"/>
</dbReference>
<dbReference type="PROSITE" id="PS50975">
    <property type="entry name" value="ATP_GRASP"/>
    <property type="match status" value="1"/>
</dbReference>
<keyword evidence="7" id="KW-1185">Reference proteome</keyword>
<dbReference type="Pfam" id="PF19045">
    <property type="entry name" value="Ligase_CoA_2"/>
    <property type="match status" value="1"/>
</dbReference>
<sequence length="717" mass="74095">MSLRQLGSLFAPRSVAIVGISARADNLGALVLRNLRQGGFRGRLWLVDRQEGEFEGLQVHAGVAALPEAPELAVVATPAPSVPQVIGALAALGTRAAVVLSAGLRQPGPDGRSLEQAMLAAAGPAGRLRILGPNCIGLLVPRSRLNASFAPGQALPGAIAFATQSGALATAMLDWANAQGIGFSHFISLGDGADVDFGDVLVELAGDGGTRAILLYMESVTHARKFMAAARSAARSKPVIVVKGGRAPEGARAAASHTGAMAGSDAVFDAAVRRAGMLRVATLEALFDAAATLSHPPRWQGERLVVLTNGGGAGVLAADALALAGGRLAALGEATLQALDAALPANWSHGNPVDIVGDAPVQRYVDALRILLAAPEVDGILFLHAPTAVVPAEDIARACLPLLRRAGKAVLACWLGGSSVLAARRLAADAGFPCHGTPEHGVAAWMQLADYHRNQQLLLQPPAAAADLRVDREAAAAVVQQALHAGSEWLDEAAAKEVLQAYGIPTVSTLRARDAQEAVEAAEALGWPVALKVVSPQLQHKSDVGGVALNIGSSDELRRAMVAMRQRLAVTAPQAHVAGFTVQRMLQRRGSRELILGVQADPVFGPVLLFGEGGTAVELHHDSALELPPLDLALAQQLVARTRIGRTLAGFRGAPGVNQAAVFDALLRVSQLACDLSSIVELDVNPLLADAEGVVALDARIRVRPPDADASARLALA</sequence>
<dbReference type="InterPro" id="IPR011761">
    <property type="entry name" value="ATP-grasp"/>
</dbReference>
<accession>A0ABS1JIC2</accession>
<dbReference type="SMART" id="SM00881">
    <property type="entry name" value="CoA_binding"/>
    <property type="match status" value="1"/>
</dbReference>
<dbReference type="Pfam" id="PF13380">
    <property type="entry name" value="CoA_binding_2"/>
    <property type="match status" value="1"/>
</dbReference>
<evidence type="ECO:0000256" key="4">
    <source>
        <dbReference type="PROSITE-ProRule" id="PRU00409"/>
    </source>
</evidence>
<dbReference type="InterPro" id="IPR003781">
    <property type="entry name" value="CoA-bd"/>
</dbReference>
<dbReference type="Gene3D" id="3.40.50.720">
    <property type="entry name" value="NAD(P)-binding Rossmann-like Domain"/>
    <property type="match status" value="1"/>
</dbReference>
<evidence type="ECO:0000256" key="1">
    <source>
        <dbReference type="ARBA" id="ARBA00022598"/>
    </source>
</evidence>
<evidence type="ECO:0000313" key="7">
    <source>
        <dbReference type="Proteomes" id="UP000622707"/>
    </source>
</evidence>
<dbReference type="SUPFAM" id="SSF56059">
    <property type="entry name" value="Glutathione synthetase ATP-binding domain-like"/>
    <property type="match status" value="1"/>
</dbReference>
<dbReference type="InterPro" id="IPR043938">
    <property type="entry name" value="Ligase_CoA_dom"/>
</dbReference>
<protein>
    <submittedName>
        <fullName evidence="6">Acetate--CoA ligase family protein</fullName>
    </submittedName>
</protein>
<dbReference type="Pfam" id="PF13607">
    <property type="entry name" value="Succ_CoA_lig"/>
    <property type="match status" value="1"/>
</dbReference>
<name>A0ABS1JIC2_9BURK</name>
<dbReference type="InterPro" id="IPR036291">
    <property type="entry name" value="NAD(P)-bd_dom_sf"/>
</dbReference>
<evidence type="ECO:0000256" key="3">
    <source>
        <dbReference type="ARBA" id="ARBA00022840"/>
    </source>
</evidence>